<comment type="caution">
    <text evidence="2">The sequence shown here is derived from an EMBL/GenBank/DDBJ whole genome shotgun (WGS) entry which is preliminary data.</text>
</comment>
<reference evidence="2 3" key="1">
    <citation type="submission" date="2014-02" db="EMBL/GenBank/DDBJ databases">
        <title>The small core and large imbalanced accessory genome model reveals a collaborative survival strategy of Sorangium cellulosum strains in nature.</title>
        <authorList>
            <person name="Han K."/>
            <person name="Peng R."/>
            <person name="Blom J."/>
            <person name="Li Y.-Z."/>
        </authorList>
    </citation>
    <scope>NUCLEOTIDE SEQUENCE [LARGE SCALE GENOMIC DNA]</scope>
    <source>
        <strain evidence="2 3">So0157-25</strain>
    </source>
</reference>
<feature type="compositionally biased region" description="Basic residues" evidence="1">
    <location>
        <begin position="70"/>
        <end position="81"/>
    </location>
</feature>
<proteinExistence type="predicted"/>
<organism evidence="2 3">
    <name type="scientific">Sorangium cellulosum</name>
    <name type="common">Polyangium cellulosum</name>
    <dbReference type="NCBI Taxonomy" id="56"/>
    <lineage>
        <taxon>Bacteria</taxon>
        <taxon>Pseudomonadati</taxon>
        <taxon>Myxococcota</taxon>
        <taxon>Polyangia</taxon>
        <taxon>Polyangiales</taxon>
        <taxon>Polyangiaceae</taxon>
        <taxon>Sorangium</taxon>
    </lineage>
</organism>
<dbReference type="AlphaFoldDB" id="A0A150NZW8"/>
<accession>A0A150NZW8</accession>
<sequence>MAEGRSAEGSGPAQEGARHEVGQVAAAAPARRGSPAHQSSTSANRRVMREPKSGSRASLAWVVAGLERPQRKRAAWRRGRRGNAPPGEDGPGRPRAPRAAP</sequence>
<evidence type="ECO:0000313" key="2">
    <source>
        <dbReference type="EMBL" id="KYF47930.1"/>
    </source>
</evidence>
<dbReference type="EMBL" id="JELY01003562">
    <property type="protein sequence ID" value="KYF47930.1"/>
    <property type="molecule type" value="Genomic_DNA"/>
</dbReference>
<name>A0A150NZW8_SORCE</name>
<gene>
    <name evidence="2" type="ORF">BE08_27600</name>
</gene>
<feature type="region of interest" description="Disordered" evidence="1">
    <location>
        <begin position="1"/>
        <end position="101"/>
    </location>
</feature>
<dbReference type="Proteomes" id="UP000075420">
    <property type="component" value="Unassembled WGS sequence"/>
</dbReference>
<evidence type="ECO:0000256" key="1">
    <source>
        <dbReference type="SAM" id="MobiDB-lite"/>
    </source>
</evidence>
<protein>
    <submittedName>
        <fullName evidence="2">Uncharacterized protein</fullName>
    </submittedName>
</protein>
<evidence type="ECO:0000313" key="3">
    <source>
        <dbReference type="Proteomes" id="UP000075420"/>
    </source>
</evidence>
<feature type="compositionally biased region" description="Low complexity" evidence="1">
    <location>
        <begin position="25"/>
        <end position="36"/>
    </location>
</feature>